<keyword evidence="1" id="KW-0732">Signal</keyword>
<organism evidence="2 3">
    <name type="scientific">Colletotrichum godetiae</name>
    <dbReference type="NCBI Taxonomy" id="1209918"/>
    <lineage>
        <taxon>Eukaryota</taxon>
        <taxon>Fungi</taxon>
        <taxon>Dikarya</taxon>
        <taxon>Ascomycota</taxon>
        <taxon>Pezizomycotina</taxon>
        <taxon>Sordariomycetes</taxon>
        <taxon>Hypocreomycetidae</taxon>
        <taxon>Glomerellales</taxon>
        <taxon>Glomerellaceae</taxon>
        <taxon>Colletotrichum</taxon>
        <taxon>Colletotrichum acutatum species complex</taxon>
    </lineage>
</organism>
<evidence type="ECO:0000313" key="3">
    <source>
        <dbReference type="Proteomes" id="UP001224890"/>
    </source>
</evidence>
<accession>A0AAJ0B2W6</accession>
<protein>
    <submittedName>
        <fullName evidence="2">Uncharacterized protein</fullName>
    </submittedName>
</protein>
<name>A0AAJ0B2W6_9PEZI</name>
<evidence type="ECO:0000256" key="1">
    <source>
        <dbReference type="SAM" id="SignalP"/>
    </source>
</evidence>
<dbReference type="GeneID" id="85457940"/>
<feature type="signal peptide" evidence="1">
    <location>
        <begin position="1"/>
        <end position="17"/>
    </location>
</feature>
<dbReference type="AlphaFoldDB" id="A0AAJ0B2W6"/>
<comment type="caution">
    <text evidence="2">The sequence shown here is derived from an EMBL/GenBank/DDBJ whole genome shotgun (WGS) entry which is preliminary data.</text>
</comment>
<feature type="chain" id="PRO_5042595968" evidence="1">
    <location>
        <begin position="18"/>
        <end position="75"/>
    </location>
</feature>
<reference evidence="2" key="1">
    <citation type="submission" date="2021-06" db="EMBL/GenBank/DDBJ databases">
        <title>Comparative genomics, transcriptomics and evolutionary studies reveal genomic signatures of adaptation to plant cell wall in hemibiotrophic fungi.</title>
        <authorList>
            <consortium name="DOE Joint Genome Institute"/>
            <person name="Baroncelli R."/>
            <person name="Diaz J.F."/>
            <person name="Benocci T."/>
            <person name="Peng M."/>
            <person name="Battaglia E."/>
            <person name="Haridas S."/>
            <person name="Andreopoulos W."/>
            <person name="Labutti K."/>
            <person name="Pangilinan J."/>
            <person name="Floch G.L."/>
            <person name="Makela M.R."/>
            <person name="Henrissat B."/>
            <person name="Grigoriev I.V."/>
            <person name="Crouch J.A."/>
            <person name="De Vries R.P."/>
            <person name="Sukno S.A."/>
            <person name="Thon M.R."/>
        </authorList>
    </citation>
    <scope>NUCLEOTIDE SEQUENCE</scope>
    <source>
        <strain evidence="2">CBS 193.32</strain>
    </source>
</reference>
<dbReference type="EMBL" id="JAHMHR010000001">
    <property type="protein sequence ID" value="KAK1701470.1"/>
    <property type="molecule type" value="Genomic_DNA"/>
</dbReference>
<evidence type="ECO:0000313" key="2">
    <source>
        <dbReference type="EMBL" id="KAK1701470.1"/>
    </source>
</evidence>
<sequence>MWKVAGLTTLLSLGSYGAVWQYQAMSEAEAKKKRIAEEGEAWEKYKEEVWDGEHSISPGWAVFNDASYPFAVHYS</sequence>
<gene>
    <name evidence="2" type="ORF">BDP55DRAFT_641699</name>
</gene>
<proteinExistence type="predicted"/>
<dbReference type="Proteomes" id="UP001224890">
    <property type="component" value="Unassembled WGS sequence"/>
</dbReference>
<dbReference type="RefSeq" id="XP_060437225.1">
    <property type="nucleotide sequence ID" value="XM_060573414.1"/>
</dbReference>
<keyword evidence="3" id="KW-1185">Reference proteome</keyword>